<gene>
    <name evidence="1" type="ORF">FL622_06570</name>
</gene>
<reference evidence="1 2" key="1">
    <citation type="submission" date="2019-07" db="EMBL/GenBank/DDBJ databases">
        <title>Insights of Desulfuromonas acetexigens electromicrobiology.</title>
        <authorList>
            <person name="Katuri K."/>
            <person name="Sapireddy V."/>
            <person name="Shaw D.R."/>
            <person name="Saikaly P."/>
        </authorList>
    </citation>
    <scope>NUCLEOTIDE SEQUENCE [LARGE SCALE GENOMIC DNA]</scope>
    <source>
        <strain evidence="1 2">2873</strain>
    </source>
</reference>
<dbReference type="AlphaFoldDB" id="A0A550JGA4"/>
<comment type="caution">
    <text evidence="1">The sequence shown here is derived from an EMBL/GenBank/DDBJ whole genome shotgun (WGS) entry which is preliminary data.</text>
</comment>
<dbReference type="EMBL" id="VJVV01000004">
    <property type="protein sequence ID" value="TRO82237.1"/>
    <property type="molecule type" value="Genomic_DNA"/>
</dbReference>
<dbReference type="Proteomes" id="UP000317155">
    <property type="component" value="Unassembled WGS sequence"/>
</dbReference>
<name>A0A550JGA4_9BACT</name>
<proteinExistence type="predicted"/>
<evidence type="ECO:0000313" key="1">
    <source>
        <dbReference type="EMBL" id="TRO82237.1"/>
    </source>
</evidence>
<accession>A0A550JGA4</accession>
<dbReference type="RefSeq" id="WP_092057251.1">
    <property type="nucleotide sequence ID" value="NZ_FOJJ01000034.1"/>
</dbReference>
<sequence length="361" mass="41146">MSSLSLQLPLGLRLWPPAPGTPAQIYTEGYVLGPLENTTDSYRFSIMVDADRIPGLLSALMLRLPEEMFFILEYYDNEAATSQEENPTPTIYYSPYLPTSEILEALEPYLPRLIHDGFVGFGLANNREGIEIFYSEEKVLTCFTGNHLRITDLLASRGIRHDPELLFPTDSGHDHLSLMCLPRKSLPAPFAGMSESELDYACFCEELCDLLDMYPVADDFAFFLSKKEQDQIEVLLTEHPDYGEFAEEDFGGLLLDWSDFVSECVAGFQGDLWEYRQGLRLRDLIEFVMAGTAPALAEKIREIVAESDERFQENLVDRRKRLDPPTEGAPVDSDLFWYQGIVRNQGVPLRRDLIRQGWYHS</sequence>
<protein>
    <submittedName>
        <fullName evidence="1">Uncharacterized protein</fullName>
    </submittedName>
</protein>
<evidence type="ECO:0000313" key="2">
    <source>
        <dbReference type="Proteomes" id="UP000317155"/>
    </source>
</evidence>
<dbReference type="OrthoDB" id="5401168at2"/>
<organism evidence="1 2">
    <name type="scientific">Trichloromonas acetexigens</name>
    <dbReference type="NCBI Taxonomy" id="38815"/>
    <lineage>
        <taxon>Bacteria</taxon>
        <taxon>Pseudomonadati</taxon>
        <taxon>Thermodesulfobacteriota</taxon>
        <taxon>Desulfuromonadia</taxon>
        <taxon>Desulfuromonadales</taxon>
        <taxon>Trichloromonadaceae</taxon>
        <taxon>Trichloromonas</taxon>
    </lineage>
</organism>
<keyword evidence="2" id="KW-1185">Reference proteome</keyword>